<evidence type="ECO:0000313" key="13">
    <source>
        <dbReference type="Proteomes" id="UP001595443"/>
    </source>
</evidence>
<evidence type="ECO:0000256" key="7">
    <source>
        <dbReference type="ARBA" id="ARBA00023136"/>
    </source>
</evidence>
<evidence type="ECO:0000256" key="1">
    <source>
        <dbReference type="ARBA" id="ARBA00004370"/>
    </source>
</evidence>
<evidence type="ECO:0000256" key="5">
    <source>
        <dbReference type="ARBA" id="ARBA00022692"/>
    </source>
</evidence>
<reference evidence="13" key="1">
    <citation type="journal article" date="2019" name="Int. J. Syst. Evol. Microbiol.">
        <title>The Global Catalogue of Microorganisms (GCM) 10K type strain sequencing project: providing services to taxonomists for standard genome sequencing and annotation.</title>
        <authorList>
            <consortium name="The Broad Institute Genomics Platform"/>
            <consortium name="The Broad Institute Genome Sequencing Center for Infectious Disease"/>
            <person name="Wu L."/>
            <person name="Ma J."/>
        </authorList>
    </citation>
    <scope>NUCLEOTIDE SEQUENCE [LARGE SCALE GENOMIC DNA]</scope>
    <source>
        <strain evidence="13">KCTC 62192</strain>
    </source>
</reference>
<dbReference type="InterPro" id="IPR005548">
    <property type="entry name" value="Cell_div_FtsQ/DivIB_C"/>
</dbReference>
<evidence type="ECO:0000256" key="9">
    <source>
        <dbReference type="HAMAP-Rule" id="MF_00911"/>
    </source>
</evidence>
<organism evidence="12 13">
    <name type="scientific">Acidimangrovimonas pyrenivorans</name>
    <dbReference type="NCBI Taxonomy" id="2030798"/>
    <lineage>
        <taxon>Bacteria</taxon>
        <taxon>Pseudomonadati</taxon>
        <taxon>Pseudomonadota</taxon>
        <taxon>Alphaproteobacteria</taxon>
        <taxon>Rhodobacterales</taxon>
        <taxon>Paracoccaceae</taxon>
        <taxon>Acidimangrovimonas</taxon>
    </lineage>
</organism>
<evidence type="ECO:0000256" key="3">
    <source>
        <dbReference type="ARBA" id="ARBA00022519"/>
    </source>
</evidence>
<comment type="caution">
    <text evidence="12">The sequence shown here is derived from an EMBL/GenBank/DDBJ whole genome shotgun (WGS) entry which is preliminary data.</text>
</comment>
<evidence type="ECO:0000256" key="2">
    <source>
        <dbReference type="ARBA" id="ARBA00022475"/>
    </source>
</evidence>
<evidence type="ECO:0000256" key="6">
    <source>
        <dbReference type="ARBA" id="ARBA00022989"/>
    </source>
</evidence>
<evidence type="ECO:0000256" key="4">
    <source>
        <dbReference type="ARBA" id="ARBA00022618"/>
    </source>
</evidence>
<dbReference type="HAMAP" id="MF_00911">
    <property type="entry name" value="FtsQ_subfam"/>
    <property type="match status" value="1"/>
</dbReference>
<accession>A0ABV7AH35</accession>
<keyword evidence="13" id="KW-1185">Reference proteome</keyword>
<keyword evidence="6 9" id="KW-1133">Transmembrane helix</keyword>
<keyword evidence="8 9" id="KW-0131">Cell cycle</keyword>
<dbReference type="PROSITE" id="PS51779">
    <property type="entry name" value="POTRA"/>
    <property type="match status" value="1"/>
</dbReference>
<keyword evidence="4 9" id="KW-0132">Cell division</keyword>
<dbReference type="InterPro" id="IPR026579">
    <property type="entry name" value="FtsQ"/>
</dbReference>
<dbReference type="RefSeq" id="WP_377833353.1">
    <property type="nucleotide sequence ID" value="NZ_JBHRSK010000007.1"/>
</dbReference>
<dbReference type="PANTHER" id="PTHR35851:SF1">
    <property type="entry name" value="CELL DIVISION PROTEIN FTSQ"/>
    <property type="match status" value="1"/>
</dbReference>
<evidence type="ECO:0000256" key="8">
    <source>
        <dbReference type="ARBA" id="ARBA00023306"/>
    </source>
</evidence>
<protein>
    <recommendedName>
        <fullName evidence="9">Cell division protein FtsQ</fullName>
    </recommendedName>
</protein>
<dbReference type="EMBL" id="JBHRSK010000007">
    <property type="protein sequence ID" value="MFC2968656.1"/>
    <property type="molecule type" value="Genomic_DNA"/>
</dbReference>
<gene>
    <name evidence="9" type="primary">ftsQ</name>
    <name evidence="12" type="ORF">ACFOES_11180</name>
</gene>
<dbReference type="GO" id="GO:0051301">
    <property type="term" value="P:cell division"/>
    <property type="evidence" value="ECO:0007669"/>
    <property type="project" value="UniProtKB-KW"/>
</dbReference>
<dbReference type="Proteomes" id="UP001595443">
    <property type="component" value="Unassembled WGS sequence"/>
</dbReference>
<name>A0ABV7AH35_9RHOB</name>
<sequence length="301" mass="33383">MQSLIGRRFRPEPQPPRRDPAPSRWAYRFQRLWLTPLFRSLLRTGLPAFTVVLLAGLYFGNAERRAVVVNAVAELRQQIESRPEFMVTMLQIDGASPPLAKAIRQALALKLPQSSFDLNLEALRRKAEQLDAVASTEVQVKGGGVLQVTVHARQGAVVWRSRKGLEMLDATGHRVAALTTRAARADLPLIAGEAAEKAVPEALKLIAAAGPIRPRIRGLVRMGARRWDVVLDRGQRILLPEARPVRALERVIALDQAQDLLSRDIVAVDMRNEQRPTLRLTPQAVAALRKMRETQAGALSQ</sequence>
<dbReference type="Gene3D" id="3.40.50.11690">
    <property type="entry name" value="Cell division protein FtsQ/DivIB"/>
    <property type="match status" value="1"/>
</dbReference>
<keyword evidence="5 9" id="KW-0812">Transmembrane</keyword>
<dbReference type="InterPro" id="IPR034746">
    <property type="entry name" value="POTRA"/>
</dbReference>
<dbReference type="Pfam" id="PF03799">
    <property type="entry name" value="FtsQ_DivIB_C"/>
    <property type="match status" value="1"/>
</dbReference>
<feature type="compositionally biased region" description="Basic and acidic residues" evidence="10">
    <location>
        <begin position="9"/>
        <end position="21"/>
    </location>
</feature>
<keyword evidence="2 9" id="KW-1003">Cell membrane</keyword>
<comment type="subcellular location">
    <subcellularLocation>
        <location evidence="9">Cell inner membrane</location>
        <topology evidence="9">Single-pass type II membrane protein</topology>
    </subcellularLocation>
    <subcellularLocation>
        <location evidence="1">Membrane</location>
    </subcellularLocation>
    <text evidence="9">Localizes to the division septum.</text>
</comment>
<dbReference type="InterPro" id="IPR045335">
    <property type="entry name" value="FtsQ_C_sf"/>
</dbReference>
<evidence type="ECO:0000259" key="11">
    <source>
        <dbReference type="PROSITE" id="PS51779"/>
    </source>
</evidence>
<comment type="function">
    <text evidence="9">Essential cell division protein.</text>
</comment>
<comment type="similarity">
    <text evidence="9">Belongs to the FtsQ/DivIB family. FtsQ subfamily.</text>
</comment>
<feature type="region of interest" description="Disordered" evidence="10">
    <location>
        <begin position="1"/>
        <end position="21"/>
    </location>
</feature>
<keyword evidence="7 9" id="KW-0472">Membrane</keyword>
<evidence type="ECO:0000313" key="12">
    <source>
        <dbReference type="EMBL" id="MFC2968656.1"/>
    </source>
</evidence>
<proteinExistence type="inferred from homology"/>
<dbReference type="PANTHER" id="PTHR35851">
    <property type="entry name" value="CELL DIVISION PROTEIN FTSQ"/>
    <property type="match status" value="1"/>
</dbReference>
<feature type="domain" description="POTRA" evidence="11">
    <location>
        <begin position="85"/>
        <end position="153"/>
    </location>
</feature>
<evidence type="ECO:0000256" key="10">
    <source>
        <dbReference type="SAM" id="MobiDB-lite"/>
    </source>
</evidence>
<keyword evidence="3 9" id="KW-0997">Cell inner membrane</keyword>